<protein>
    <submittedName>
        <fullName evidence="1">Uncharacterized protein</fullName>
    </submittedName>
</protein>
<accession>A0A8S5V5M1</accession>
<name>A0A8S5V5M1_9CAUD</name>
<organism evidence="1">
    <name type="scientific">Siphoviridae sp. ctg4a4</name>
    <dbReference type="NCBI Taxonomy" id="2825602"/>
    <lineage>
        <taxon>Viruses</taxon>
        <taxon>Duplodnaviria</taxon>
        <taxon>Heunggongvirae</taxon>
        <taxon>Uroviricota</taxon>
        <taxon>Caudoviricetes</taxon>
    </lineage>
</organism>
<dbReference type="EMBL" id="BK016202">
    <property type="protein sequence ID" value="DAG02049.1"/>
    <property type="molecule type" value="Genomic_DNA"/>
</dbReference>
<reference evidence="1" key="1">
    <citation type="journal article" date="2021" name="Proc. Natl. Acad. Sci. U.S.A.">
        <title>A Catalog of Tens of Thousands of Viruses from Human Metagenomes Reveals Hidden Associations with Chronic Diseases.</title>
        <authorList>
            <person name="Tisza M.J."/>
            <person name="Buck C.B."/>
        </authorList>
    </citation>
    <scope>NUCLEOTIDE SEQUENCE</scope>
    <source>
        <strain evidence="1">Ctg4a4</strain>
    </source>
</reference>
<sequence>MVGCFFSCFLLTKNILQNSLKIVKYFTKFFKNIFCHTIERLIN</sequence>
<proteinExistence type="predicted"/>
<evidence type="ECO:0000313" key="1">
    <source>
        <dbReference type="EMBL" id="DAG02049.1"/>
    </source>
</evidence>